<feature type="compositionally biased region" description="Polar residues" evidence="2">
    <location>
        <begin position="1"/>
        <end position="10"/>
    </location>
</feature>
<evidence type="ECO:0000313" key="4">
    <source>
        <dbReference type="EMBL" id="MBA0635237.1"/>
    </source>
</evidence>
<dbReference type="SMART" id="SM00448">
    <property type="entry name" value="REC"/>
    <property type="match status" value="1"/>
</dbReference>
<protein>
    <recommendedName>
        <fullName evidence="3">Response regulatory domain-containing protein</fullName>
    </recommendedName>
</protein>
<dbReference type="PANTHER" id="PTHR43228:SF17">
    <property type="entry name" value="HISTIDINE KINASE RESPONSE REGULATOR AND TRANSCRIPTION FACTOR RR-A-TYPE FAMILY-RELATED"/>
    <property type="match status" value="1"/>
</dbReference>
<dbReference type="InterPro" id="IPR011006">
    <property type="entry name" value="CheY-like_superfamily"/>
</dbReference>
<dbReference type="AlphaFoldDB" id="A0A7J8TAN2"/>
<accession>A0A7J8TAN2</accession>
<dbReference type="Pfam" id="PF00072">
    <property type="entry name" value="Response_reg"/>
    <property type="match status" value="1"/>
</dbReference>
<organism evidence="4 5">
    <name type="scientific">Gossypium davidsonii</name>
    <name type="common">Davidson's cotton</name>
    <name type="synonym">Gossypium klotzschianum subsp. davidsonii</name>
    <dbReference type="NCBI Taxonomy" id="34287"/>
    <lineage>
        <taxon>Eukaryota</taxon>
        <taxon>Viridiplantae</taxon>
        <taxon>Streptophyta</taxon>
        <taxon>Embryophyta</taxon>
        <taxon>Tracheophyta</taxon>
        <taxon>Spermatophyta</taxon>
        <taxon>Magnoliopsida</taxon>
        <taxon>eudicotyledons</taxon>
        <taxon>Gunneridae</taxon>
        <taxon>Pentapetalae</taxon>
        <taxon>rosids</taxon>
        <taxon>malvids</taxon>
        <taxon>Malvales</taxon>
        <taxon>Malvaceae</taxon>
        <taxon>Malvoideae</taxon>
        <taxon>Gossypium</taxon>
    </lineage>
</organism>
<feature type="region of interest" description="Disordered" evidence="2">
    <location>
        <begin position="1"/>
        <end position="20"/>
    </location>
</feature>
<evidence type="ECO:0000256" key="2">
    <source>
        <dbReference type="SAM" id="MobiDB-lite"/>
    </source>
</evidence>
<comment type="caution">
    <text evidence="4">The sequence shown here is derived from an EMBL/GenBank/DDBJ whole genome shotgun (WGS) entry which is preliminary data.</text>
</comment>
<dbReference type="Gene3D" id="3.40.50.2300">
    <property type="match status" value="1"/>
</dbReference>
<feature type="domain" description="Response regulatory" evidence="3">
    <location>
        <begin position="39"/>
        <end position="151"/>
    </location>
</feature>
<proteinExistence type="predicted"/>
<comment type="caution">
    <text evidence="1">Lacks conserved residue(s) required for the propagation of feature annotation.</text>
</comment>
<keyword evidence="5" id="KW-1185">Reference proteome</keyword>
<dbReference type="Proteomes" id="UP000593561">
    <property type="component" value="Unassembled WGS sequence"/>
</dbReference>
<evidence type="ECO:0000313" key="5">
    <source>
        <dbReference type="Proteomes" id="UP000593561"/>
    </source>
</evidence>
<evidence type="ECO:0000256" key="1">
    <source>
        <dbReference type="PROSITE-ProRule" id="PRU00169"/>
    </source>
</evidence>
<dbReference type="SUPFAM" id="SSF52172">
    <property type="entry name" value="CheY-like"/>
    <property type="match status" value="1"/>
</dbReference>
<dbReference type="InterPro" id="IPR052048">
    <property type="entry name" value="ST_Response_Regulator"/>
</dbReference>
<dbReference type="PROSITE" id="PS50110">
    <property type="entry name" value="RESPONSE_REGULATORY"/>
    <property type="match status" value="1"/>
</dbReference>
<name>A0A7J8TAN2_GOSDV</name>
<dbReference type="PANTHER" id="PTHR43228">
    <property type="entry name" value="TWO-COMPONENT RESPONSE REGULATOR"/>
    <property type="match status" value="1"/>
</dbReference>
<reference evidence="4 5" key="1">
    <citation type="journal article" date="2019" name="Genome Biol. Evol.">
        <title>Insights into the evolution of the New World diploid cottons (Gossypium, subgenus Houzingenia) based on genome sequencing.</title>
        <authorList>
            <person name="Grover C.E."/>
            <person name="Arick M.A. 2nd"/>
            <person name="Thrash A."/>
            <person name="Conover J.L."/>
            <person name="Sanders W.S."/>
            <person name="Peterson D.G."/>
            <person name="Frelichowski J.E."/>
            <person name="Scheffler J.A."/>
            <person name="Scheffler B.E."/>
            <person name="Wendel J.F."/>
        </authorList>
    </citation>
    <scope>NUCLEOTIDE SEQUENCE [LARGE SCALE GENOMIC DNA]</scope>
    <source>
        <strain evidence="4">27</strain>
        <tissue evidence="4">Leaf</tissue>
    </source>
</reference>
<sequence length="153" mass="16708">MAPTSASGDQPSDKDNWDNGRLASKQQLLTEIVLRNKLTTLVFDGDTRCRVLEQVLLRSYGVQTQGVDNSRDAIALIAFGAKFNLIIIKKILPIMNGLEADSLNGSDCKILGVTACSGENERQAFLAIGVDVFIEKPLDPEHLVPILRELDGE</sequence>
<dbReference type="EMBL" id="JABFAC010241179">
    <property type="protein sequence ID" value="MBA0635237.1"/>
    <property type="molecule type" value="Genomic_DNA"/>
</dbReference>
<dbReference type="InterPro" id="IPR001789">
    <property type="entry name" value="Sig_transdc_resp-reg_receiver"/>
</dbReference>
<gene>
    <name evidence="4" type="ORF">Godav_029734</name>
</gene>
<dbReference type="GO" id="GO:0000160">
    <property type="term" value="P:phosphorelay signal transduction system"/>
    <property type="evidence" value="ECO:0007669"/>
    <property type="project" value="InterPro"/>
</dbReference>
<evidence type="ECO:0000259" key="3">
    <source>
        <dbReference type="PROSITE" id="PS50110"/>
    </source>
</evidence>